<evidence type="ECO:0000256" key="1">
    <source>
        <dbReference type="ARBA" id="ARBA00007409"/>
    </source>
</evidence>
<reference evidence="3" key="1">
    <citation type="journal article" date="2014" name="Genome Announc.">
        <title>Genome sequence of the yeast Cyberlindnera fabianii (Hansenula fabianii).</title>
        <authorList>
            <person name="Freel K.C."/>
            <person name="Sarilar V."/>
            <person name="Neuveglise C."/>
            <person name="Devillers H."/>
            <person name="Friedrich A."/>
            <person name="Schacherer J."/>
        </authorList>
    </citation>
    <scope>NUCLEOTIDE SEQUENCE</scope>
    <source>
        <strain evidence="3">YJS4271</strain>
    </source>
</reference>
<dbReference type="OrthoDB" id="2098326at2759"/>
<comment type="similarity">
    <text evidence="1">Belongs to the GST superfamily.</text>
</comment>
<dbReference type="Proteomes" id="UP000189513">
    <property type="component" value="Unassembled WGS sequence"/>
</dbReference>
<name>A0A061AV17_CYBFA</name>
<dbReference type="Pfam" id="PF02798">
    <property type="entry name" value="GST_N"/>
    <property type="match status" value="1"/>
</dbReference>
<dbReference type="GO" id="GO:0016740">
    <property type="term" value="F:transferase activity"/>
    <property type="evidence" value="ECO:0007669"/>
    <property type="project" value="UniProtKB-KW"/>
</dbReference>
<dbReference type="SUPFAM" id="SSF52833">
    <property type="entry name" value="Thioredoxin-like"/>
    <property type="match status" value="1"/>
</dbReference>
<dbReference type="CDD" id="cd03046">
    <property type="entry name" value="GST_N_GTT1_like"/>
    <property type="match status" value="1"/>
</dbReference>
<dbReference type="SUPFAM" id="SSF47616">
    <property type="entry name" value="GST C-terminal domain-like"/>
    <property type="match status" value="1"/>
</dbReference>
<feature type="domain" description="GST N-terminal" evidence="2">
    <location>
        <begin position="4"/>
        <end position="91"/>
    </location>
</feature>
<accession>A0A061AV17</accession>
<reference evidence="5" key="2">
    <citation type="journal article" date="2017" name="Genome Announc.">
        <title>Genome sequences of Cyberlindnera fabianii 65, Pichia kudriavzevii 129, and Saccharomyces cerevisiae 131 isolated from fermented masau fruits in Zimbabwe.</title>
        <authorList>
            <person name="van Rijswijck I.M.H."/>
            <person name="Derks M.F.L."/>
            <person name="Abee T."/>
            <person name="de Ridder D."/>
            <person name="Smid E.J."/>
        </authorList>
    </citation>
    <scope>NUCLEOTIDE SEQUENCE [LARGE SCALE GENOMIC DNA]</scope>
    <source>
        <strain evidence="5">65</strain>
    </source>
</reference>
<dbReference type="STRING" id="36022.A0A061AV17"/>
<dbReference type="Gene3D" id="1.20.1050.10">
    <property type="match status" value="1"/>
</dbReference>
<dbReference type="AlphaFoldDB" id="A0A061AV17"/>
<dbReference type="SFLD" id="SFLDS00019">
    <property type="entry name" value="Glutathione_Transferase_(cytos"/>
    <property type="match status" value="1"/>
</dbReference>
<dbReference type="PROSITE" id="PS50404">
    <property type="entry name" value="GST_NTER"/>
    <property type="match status" value="1"/>
</dbReference>
<dbReference type="EMBL" id="LK052888">
    <property type="protein sequence ID" value="CDR39238.1"/>
    <property type="molecule type" value="Genomic_DNA"/>
</dbReference>
<sequence length="262" mass="30621">MPSQPEITLYWLESTRCIRILWLLNELGLDYTIVPYDKKGSVMAPKELYQHHPLGKAPILELKYDDERGNITLVESGHIINYMLKWFDLEKKFIPVTEEGERSMDYFLHFAEGTMQPPLTYQFYLTRLIPESKQLPESFRENYAKYQEYIDEVYTFPKLEEYSLYLEKLLREQKEKNGGAEKVYFVEDKLTGADLALGFEAATSLFGNPLYRHITDPKRVPLLASWVKYAVFDRPAYKEAVEAEKSIVDGGFKVLKIDQHGH</sequence>
<reference evidence="4" key="3">
    <citation type="submission" date="2017-01" db="EMBL/GenBank/DDBJ databases">
        <authorList>
            <person name="Mah S.A."/>
            <person name="Swanson W.J."/>
            <person name="Moy G.W."/>
            <person name="Vacquier V.D."/>
        </authorList>
    </citation>
    <scope>NUCLEOTIDE SEQUENCE [LARGE SCALE GENOMIC DNA]</scope>
    <source>
        <strain evidence="4">65</strain>
    </source>
</reference>
<dbReference type="Gene3D" id="3.40.30.10">
    <property type="entry name" value="Glutaredoxin"/>
    <property type="match status" value="1"/>
</dbReference>
<dbReference type="PANTHER" id="PTHR44051:SF9">
    <property type="entry name" value="GLUTATHIONE S-TRANSFERASE 1"/>
    <property type="match status" value="1"/>
</dbReference>
<evidence type="ECO:0000313" key="5">
    <source>
        <dbReference type="Proteomes" id="UP000189513"/>
    </source>
</evidence>
<dbReference type="VEuPathDB" id="FungiDB:BON22_4567"/>
<protein>
    <submittedName>
        <fullName evidence="3">CYFA0S03e01200g1_1</fullName>
    </submittedName>
    <submittedName>
        <fullName evidence="4">Glutathione S-transferase 1</fullName>
    </submittedName>
</protein>
<organism evidence="3">
    <name type="scientific">Cyberlindnera fabianii</name>
    <name type="common">Yeast</name>
    <name type="synonym">Hansenula fabianii</name>
    <dbReference type="NCBI Taxonomy" id="36022"/>
    <lineage>
        <taxon>Eukaryota</taxon>
        <taxon>Fungi</taxon>
        <taxon>Dikarya</taxon>
        <taxon>Ascomycota</taxon>
        <taxon>Saccharomycotina</taxon>
        <taxon>Saccharomycetes</taxon>
        <taxon>Phaffomycetales</taxon>
        <taxon>Phaffomycetaceae</taxon>
        <taxon>Cyberlindnera</taxon>
    </lineage>
</organism>
<evidence type="ECO:0000313" key="3">
    <source>
        <dbReference type="EMBL" id="CDR39238.1"/>
    </source>
</evidence>
<dbReference type="OMA" id="CIRILWL"/>
<evidence type="ECO:0000259" key="2">
    <source>
        <dbReference type="PROSITE" id="PS50404"/>
    </source>
</evidence>
<evidence type="ECO:0000313" key="4">
    <source>
        <dbReference type="EMBL" id="ONH65597.1"/>
    </source>
</evidence>
<dbReference type="InterPro" id="IPR036249">
    <property type="entry name" value="Thioredoxin-like_sf"/>
</dbReference>
<gene>
    <name evidence="4" type="ORF">BON22_4567</name>
    <name evidence="3" type="ORF">CYFA0S_03e01200g</name>
</gene>
<dbReference type="InterPro" id="IPR036282">
    <property type="entry name" value="Glutathione-S-Trfase_C_sf"/>
</dbReference>
<dbReference type="PANTHER" id="PTHR44051">
    <property type="entry name" value="GLUTATHIONE S-TRANSFERASE-RELATED"/>
    <property type="match status" value="1"/>
</dbReference>
<dbReference type="EMBL" id="MPUK01000010">
    <property type="protein sequence ID" value="ONH65597.1"/>
    <property type="molecule type" value="Genomic_DNA"/>
</dbReference>
<proteinExistence type="inferred from homology"/>
<dbReference type="InterPro" id="IPR040079">
    <property type="entry name" value="Glutathione_S-Trfase"/>
</dbReference>
<keyword evidence="5" id="KW-1185">Reference proteome</keyword>
<dbReference type="InterPro" id="IPR004045">
    <property type="entry name" value="Glutathione_S-Trfase_N"/>
</dbReference>
<keyword evidence="4" id="KW-0808">Transferase</keyword>